<protein>
    <submittedName>
        <fullName evidence="1">Uncharacterized protein</fullName>
    </submittedName>
</protein>
<proteinExistence type="predicted"/>
<name>A0A6J7WF57_9CAUD</name>
<sequence>MAFGYPQLYSNGLNSNSQIRRSVDFIYQRGGTYEVVLTGDTYQSTMELVVNMYVNDTIVGQMALVPFKIEQDGFIYTYYFNIRPYNYLQSYVNTEHYQYYWLNDFYQTSLDININNQYTNGIRANFKYAYRYYSNLILINENIDGSITNDLNHYTYLPESLASNGYFPSGYTSTGKYFDYQGGTFEFDNNFILQNFDQEIGTIIGTGFTGNTLSINGRISPVSQYLMDYPSLPEQSETARFLTDAPRIQYIQNDENYVLWYLNGQTGDRQVIEASFAVIQFYSGANTLIHTTTQDLRLSGTYYQSPTDYTDTLKRFALPIGPVDIKNLYYSGVNWNDVAYYRVQLCYGLPTWNVNRLTVGPIGPVSEIFYFYLYNNCLPENTRLCWLNAQGGYDYYTFQSYRQDTKKIDRTNYDNRYYATNISSPDRNIGRSNKTFDTNVTQEIIIDTNYLSVAQSQWLEQMFMSPQVYIMDNDYISTIDRPNKIYKDLKPVQIISTSVDTMTKKHSKLNKYRLTLKTSDNYFVAKGF</sequence>
<evidence type="ECO:0000313" key="1">
    <source>
        <dbReference type="EMBL" id="CAB5212701.1"/>
    </source>
</evidence>
<dbReference type="EMBL" id="LR798237">
    <property type="protein sequence ID" value="CAB5212701.1"/>
    <property type="molecule type" value="Genomic_DNA"/>
</dbReference>
<gene>
    <name evidence="1" type="ORF">UFOVP187_44</name>
</gene>
<organism evidence="1">
    <name type="scientific">uncultured Caudovirales phage</name>
    <dbReference type="NCBI Taxonomy" id="2100421"/>
    <lineage>
        <taxon>Viruses</taxon>
        <taxon>Duplodnaviria</taxon>
        <taxon>Heunggongvirae</taxon>
        <taxon>Uroviricota</taxon>
        <taxon>Caudoviricetes</taxon>
        <taxon>Peduoviridae</taxon>
        <taxon>Maltschvirus</taxon>
        <taxon>Maltschvirus maltsch</taxon>
    </lineage>
</organism>
<reference evidence="1" key="1">
    <citation type="submission" date="2020-05" db="EMBL/GenBank/DDBJ databases">
        <authorList>
            <person name="Chiriac C."/>
            <person name="Salcher M."/>
            <person name="Ghai R."/>
            <person name="Kavagutti S V."/>
        </authorList>
    </citation>
    <scope>NUCLEOTIDE SEQUENCE</scope>
</reference>
<accession>A0A6J7WF57</accession>